<evidence type="ECO:0000259" key="4">
    <source>
        <dbReference type="PROSITE" id="PS51194"/>
    </source>
</evidence>
<dbReference type="GO" id="GO:0005524">
    <property type="term" value="F:ATP binding"/>
    <property type="evidence" value="ECO:0007669"/>
    <property type="project" value="InterPro"/>
</dbReference>
<feature type="compositionally biased region" description="Acidic residues" evidence="2">
    <location>
        <begin position="1518"/>
        <end position="1535"/>
    </location>
</feature>
<evidence type="ECO:0000256" key="2">
    <source>
        <dbReference type="SAM" id="MobiDB-lite"/>
    </source>
</evidence>
<accession>A0A8K0EUE9</accession>
<feature type="region of interest" description="Disordered" evidence="2">
    <location>
        <begin position="755"/>
        <end position="826"/>
    </location>
</feature>
<dbReference type="Pfam" id="PF02809">
    <property type="entry name" value="UIM"/>
    <property type="match status" value="1"/>
</dbReference>
<gene>
    <name evidence="5" type="primary">ERCC6L</name>
    <name evidence="5" type="ORF">BLAG_LOCUS21906</name>
</gene>
<dbReference type="EMBL" id="OV696692">
    <property type="protein sequence ID" value="CAH1269179.1"/>
    <property type="molecule type" value="Genomic_DNA"/>
</dbReference>
<feature type="compositionally biased region" description="Acidic residues" evidence="2">
    <location>
        <begin position="991"/>
        <end position="1006"/>
    </location>
</feature>
<dbReference type="OrthoDB" id="413460at2759"/>
<feature type="compositionally biased region" description="Basic and acidic residues" evidence="2">
    <location>
        <begin position="1017"/>
        <end position="1033"/>
    </location>
</feature>
<dbReference type="InterPro" id="IPR038718">
    <property type="entry name" value="SNF2-like_sf"/>
</dbReference>
<keyword evidence="1" id="KW-0378">Hydrolase</keyword>
<dbReference type="InterPro" id="IPR049730">
    <property type="entry name" value="SNF2/RAD54-like_C"/>
</dbReference>
<dbReference type="GO" id="GO:0015616">
    <property type="term" value="F:DNA translocase activity"/>
    <property type="evidence" value="ECO:0007669"/>
    <property type="project" value="TreeGrafter"/>
</dbReference>
<dbReference type="InterPro" id="IPR027417">
    <property type="entry name" value="P-loop_NTPase"/>
</dbReference>
<feature type="compositionally biased region" description="Basic and acidic residues" evidence="2">
    <location>
        <begin position="1170"/>
        <end position="1186"/>
    </location>
</feature>
<dbReference type="Gene3D" id="3.40.50.300">
    <property type="entry name" value="P-loop containing nucleotide triphosphate hydrolases"/>
    <property type="match status" value="1"/>
</dbReference>
<dbReference type="PROSITE" id="PS51194">
    <property type="entry name" value="HELICASE_CTER"/>
    <property type="match status" value="1"/>
</dbReference>
<feature type="compositionally biased region" description="Acidic residues" evidence="2">
    <location>
        <begin position="1336"/>
        <end position="1358"/>
    </location>
</feature>
<feature type="compositionally biased region" description="Acidic residues" evidence="2">
    <location>
        <begin position="1470"/>
        <end position="1494"/>
    </location>
</feature>
<dbReference type="Proteomes" id="UP000838412">
    <property type="component" value="Chromosome 7"/>
</dbReference>
<feature type="compositionally biased region" description="Acidic residues" evidence="2">
    <location>
        <begin position="1059"/>
        <end position="1069"/>
    </location>
</feature>
<dbReference type="SMART" id="SM00490">
    <property type="entry name" value="HELICc"/>
    <property type="match status" value="1"/>
</dbReference>
<sequence>MSIRGTVEAVGRMRLEEGDGAKPGPSGMGMLDASSKALFNKLIMRAKQEQEKGNLQKALQKFREAQKLYPTDKVKKKITKIEAFLMLSDEEEQEEEDQDDGMVSISEGFRLPKHVYNKLYPYQQDAVKWFHRLAVKGKGGILGDDMGLGKTVQVTAFLYGMFLQGKIHSVLIVLPVALITNWERELEKWAGGEIRVKLFHGSNSRERTRNLERVQRKGGVVLTSYGMVANNWEQVAKIDYKEFVWDYVILDEGHKIKNPTKTTKACHAIPARNRFILTGTPIQNNLREMWSLFDFVSQGTLLGTAKTFKMEYENPITRAREKDATAGEIHLGNKMSESLRHIIDPYFLRRTKGEVMPTDKENTDPNEGAGADQEQASGNSFPSLERKNDLILWVVLSQAQQQIYKDFLSLDRVKEASIAVTLLMTTRSPLAELNVLKKICDHPRLLSTMACAQLGLDGEDGMDPDEDNMAHEVAANSIENISTEQLMAESGKTCVLVELLERLKEEGHQTLVFSQSRKMLDIIQKILKSRGFKVMRVDGTITKLEDRDKRIRRFQNDPSWSVFLLTTQVGGVGLNLTAADRVVIYDPSWNPATDAQAVDRAYRIGQKKAVVIYRFITCGSVEEKIYRRQVFKESVTRQTTGACKDPFRYFSRQDLRELFVMDNPEHSTTQEQLAQMHSQNRKSDTTLDEHIAYLLSLGIFGISDHDLLYTKQADHEELPEGQEYIQQRVHKARELVMAESQLHHQMNELRQTTTEASFVRRHGGKHPGQDPGAAGPREGFPDNLPELFHPSQDDQPRNMLNQPRAKTVSSDDYADSPVHPASIPVDLPGQFIDLRQETEEEQAQKLEKSFAKISISSQEKDDEEDQEHSDSLTEDDQEDAEDEQLQMALAMSLQDNQHQGHETLTREPLTNVTNISKGKDEGNVSKRGDTFTEDSVVSVDDDRATPGLNRALFTSSDSLLFVADSGDEDASRVQQDSRPSSRAASRGDVFVIEDSESEESGSDDDVPVVSAIGPAREVSEDERKRVVNEKSFHETNTIEWEQEETTAAVAMETQHPDDEGSEEGMEAEDDSQHLQHDNPHLQEDDSRQRSAAAAVVDDDEDDDSEEDSEPANIINQHPRQTDRKSLPSMPEAHNRSSLDDSLIKSARRRPRPRVIDSDSEDDGNLNRNESSTEVHHSHGHSDRSVEDEQSLEDGNKSSLASSPGKIRNKQRAEVPSGSEEEELEDGEDEDSFIVDDEEEDSCRSVKRSNQRARILSGSEEEEQEPEDGDEGDSFIVDDEEEDSRHSVTRSRKRATILSGSEEEEQEDEEDSFIVDDEDSGRSVKRSNKRAAILSGSEEEEQEDEEDSFIIDDEDEEEDSGRSVKTSNKRAAILSCSEDEEEEEEQRGPEDEADENSFMIVDDDEDSGGSVKRSNKKAAVLSGSEEEEVEEEQVEPENGVDKEDSLITDDEDDSGHSVKKTNTRPTSLSGSEDEPEEQENEEDSLVVDDEQDSDPGDAVSVTDEEDGTSDLKHTNVDVEQGEEEEAESSEMEEEEYYSPGEESLLEEAPQPDLVYRELVQEGRKLEAEGQLNDALEHYLQALEMDATDMALQMTTLKLAQKVHKAKK</sequence>
<dbReference type="SMART" id="SM00487">
    <property type="entry name" value="DEXDc"/>
    <property type="match status" value="1"/>
</dbReference>
<proteinExistence type="predicted"/>
<feature type="compositionally biased region" description="Basic and acidic residues" evidence="2">
    <location>
        <begin position="1070"/>
        <end position="1088"/>
    </location>
</feature>
<feature type="compositionally biased region" description="Acidic residues" evidence="2">
    <location>
        <begin position="1300"/>
        <end position="1318"/>
    </location>
</feature>
<dbReference type="SUPFAM" id="SSF52540">
    <property type="entry name" value="P-loop containing nucleoside triphosphate hydrolases"/>
    <property type="match status" value="2"/>
</dbReference>
<dbReference type="SMART" id="SM00028">
    <property type="entry name" value="TPR"/>
    <property type="match status" value="2"/>
</dbReference>
<feature type="compositionally biased region" description="Polar residues" evidence="2">
    <location>
        <begin position="972"/>
        <end position="983"/>
    </location>
</feature>
<dbReference type="InterPro" id="IPR003903">
    <property type="entry name" value="UIM_dom"/>
</dbReference>
<feature type="compositionally biased region" description="Acidic residues" evidence="2">
    <location>
        <begin position="860"/>
        <end position="884"/>
    </location>
</feature>
<dbReference type="Gene3D" id="3.40.50.10810">
    <property type="entry name" value="Tandem AAA-ATPase domain"/>
    <property type="match status" value="1"/>
</dbReference>
<dbReference type="CDD" id="cd18793">
    <property type="entry name" value="SF2_C_SNF"/>
    <property type="match status" value="1"/>
</dbReference>
<dbReference type="InterPro" id="IPR001650">
    <property type="entry name" value="Helicase_C-like"/>
</dbReference>
<feature type="compositionally biased region" description="Acidic residues" evidence="2">
    <location>
        <begin position="1096"/>
        <end position="1109"/>
    </location>
</feature>
<organism evidence="5 6">
    <name type="scientific">Branchiostoma lanceolatum</name>
    <name type="common">Common lancelet</name>
    <name type="synonym">Amphioxus lanceolatum</name>
    <dbReference type="NCBI Taxonomy" id="7740"/>
    <lineage>
        <taxon>Eukaryota</taxon>
        <taxon>Metazoa</taxon>
        <taxon>Chordata</taxon>
        <taxon>Cephalochordata</taxon>
        <taxon>Leptocardii</taxon>
        <taxon>Amphioxiformes</taxon>
        <taxon>Branchiostomatidae</taxon>
        <taxon>Branchiostoma</taxon>
    </lineage>
</organism>
<dbReference type="Pfam" id="PF00271">
    <property type="entry name" value="Helicase_C"/>
    <property type="match status" value="1"/>
</dbReference>
<feature type="compositionally biased region" description="Basic and acidic residues" evidence="2">
    <location>
        <begin position="1132"/>
        <end position="1142"/>
    </location>
</feature>
<dbReference type="GO" id="GO:0016787">
    <property type="term" value="F:hydrolase activity"/>
    <property type="evidence" value="ECO:0007669"/>
    <property type="project" value="UniProtKB-KW"/>
</dbReference>
<feature type="domain" description="Helicase ATP-binding" evidence="3">
    <location>
        <begin position="131"/>
        <end position="299"/>
    </location>
</feature>
<dbReference type="InterPro" id="IPR050496">
    <property type="entry name" value="SNF2_RAD54_helicase_repair"/>
</dbReference>
<feature type="region of interest" description="Disordered" evidence="2">
    <location>
        <begin position="965"/>
        <end position="1550"/>
    </location>
</feature>
<feature type="region of interest" description="Disordered" evidence="2">
    <location>
        <begin position="853"/>
        <end position="949"/>
    </location>
</feature>
<feature type="domain" description="Helicase C-terminal" evidence="4">
    <location>
        <begin position="495"/>
        <end position="651"/>
    </location>
</feature>
<evidence type="ECO:0000256" key="1">
    <source>
        <dbReference type="ARBA" id="ARBA00022801"/>
    </source>
</evidence>
<dbReference type="PANTHER" id="PTHR45629:SF7">
    <property type="entry name" value="DNA EXCISION REPAIR PROTEIN ERCC-6-RELATED"/>
    <property type="match status" value="1"/>
</dbReference>
<feature type="compositionally biased region" description="Acidic residues" evidence="2">
    <location>
        <begin position="1258"/>
        <end position="1281"/>
    </location>
</feature>
<name>A0A8K0EUE9_BRALA</name>
<evidence type="ECO:0000313" key="6">
    <source>
        <dbReference type="Proteomes" id="UP000838412"/>
    </source>
</evidence>
<dbReference type="PROSITE" id="PS50330">
    <property type="entry name" value="UIM"/>
    <property type="match status" value="1"/>
</dbReference>
<feature type="compositionally biased region" description="Basic and acidic residues" evidence="2">
    <location>
        <begin position="353"/>
        <end position="363"/>
    </location>
</feature>
<reference evidence="5" key="1">
    <citation type="submission" date="2022-01" db="EMBL/GenBank/DDBJ databases">
        <authorList>
            <person name="Braso-Vives M."/>
        </authorList>
    </citation>
    <scope>NUCLEOTIDE SEQUENCE</scope>
</reference>
<feature type="compositionally biased region" description="Acidic residues" evidence="2">
    <location>
        <begin position="1423"/>
        <end position="1434"/>
    </location>
</feature>
<evidence type="ECO:0000259" key="3">
    <source>
        <dbReference type="PROSITE" id="PS51192"/>
    </source>
</evidence>
<dbReference type="Pfam" id="PF00176">
    <property type="entry name" value="SNF2-rel_dom"/>
    <property type="match status" value="1"/>
</dbReference>
<feature type="compositionally biased region" description="Basic and acidic residues" evidence="2">
    <location>
        <begin position="917"/>
        <end position="930"/>
    </location>
</feature>
<dbReference type="InterPro" id="IPR019734">
    <property type="entry name" value="TPR_rpt"/>
</dbReference>
<dbReference type="PROSITE" id="PS51192">
    <property type="entry name" value="HELICASE_ATP_BIND_1"/>
    <property type="match status" value="1"/>
</dbReference>
<keyword evidence="6" id="KW-1185">Reference proteome</keyword>
<dbReference type="FunFam" id="3.40.50.10810:FF:000094">
    <property type="entry name" value="DNA excision repair protein ERCC-6"/>
    <property type="match status" value="1"/>
</dbReference>
<feature type="compositionally biased region" description="Acidic residues" evidence="2">
    <location>
        <begin position="1218"/>
        <end position="1240"/>
    </location>
</feature>
<dbReference type="InterPro" id="IPR000330">
    <property type="entry name" value="SNF2_N"/>
</dbReference>
<feature type="region of interest" description="Disordered" evidence="2">
    <location>
        <begin position="353"/>
        <end position="380"/>
    </location>
</feature>
<evidence type="ECO:0000313" key="5">
    <source>
        <dbReference type="EMBL" id="CAH1269179.1"/>
    </source>
</evidence>
<feature type="compositionally biased region" description="Acidic residues" evidence="2">
    <location>
        <begin position="1376"/>
        <end position="1406"/>
    </location>
</feature>
<dbReference type="PANTHER" id="PTHR45629">
    <property type="entry name" value="SNF2/RAD54 FAMILY MEMBER"/>
    <property type="match status" value="1"/>
</dbReference>
<dbReference type="InterPro" id="IPR014001">
    <property type="entry name" value="Helicase_ATP-bd"/>
</dbReference>
<protein>
    <submittedName>
        <fullName evidence="5">ERCC6L protein</fullName>
    </submittedName>
</protein>